<dbReference type="Gene3D" id="1.10.1370.40">
    <property type="match status" value="1"/>
</dbReference>
<organism evidence="2 3">
    <name type="scientific">Symbiodinium pilosum</name>
    <name type="common">Dinoflagellate</name>
    <dbReference type="NCBI Taxonomy" id="2952"/>
    <lineage>
        <taxon>Eukaryota</taxon>
        <taxon>Sar</taxon>
        <taxon>Alveolata</taxon>
        <taxon>Dinophyceae</taxon>
        <taxon>Suessiales</taxon>
        <taxon>Symbiodiniaceae</taxon>
        <taxon>Symbiodinium</taxon>
    </lineage>
</organism>
<gene>
    <name evidence="2" type="primary">CYOP</name>
    <name evidence="2" type="ORF">SPIL2461_LOCUS20781</name>
</gene>
<dbReference type="Proteomes" id="UP000649617">
    <property type="component" value="Unassembled WGS sequence"/>
</dbReference>
<dbReference type="PANTHER" id="PTHR11804:SF83">
    <property type="entry name" value="LD37516P"/>
    <property type="match status" value="1"/>
</dbReference>
<dbReference type="GO" id="GO:0006518">
    <property type="term" value="P:peptide metabolic process"/>
    <property type="evidence" value="ECO:0007669"/>
    <property type="project" value="TreeGrafter"/>
</dbReference>
<dbReference type="InterPro" id="IPR045666">
    <property type="entry name" value="OpdA_N"/>
</dbReference>
<dbReference type="InterPro" id="IPR045090">
    <property type="entry name" value="Pept_M3A_M3B"/>
</dbReference>
<protein>
    <submittedName>
        <fullName evidence="2">CYOP protein</fullName>
    </submittedName>
</protein>
<sequence length="185" mass="20617">MREDFKGLEGELPKKEAEYETIVESLEKIRHPLSYSWGVVSHLNNVKNSDELRKVHQAVQPEVVKASMELSQSRVVFNALGSLDQSALPESRKRIVESALRDMRLSGVDLEDSICAVVCFGFCEWSLENLLAAFRAAQRKSSTPYTWVALPPCVCVRGVLFHQDDGFAPLGAWCSNGLFTANEAD</sequence>
<keyword evidence="3" id="KW-1185">Reference proteome</keyword>
<reference evidence="2" key="1">
    <citation type="submission" date="2021-02" db="EMBL/GenBank/DDBJ databases">
        <authorList>
            <person name="Dougan E. K."/>
            <person name="Rhodes N."/>
            <person name="Thang M."/>
            <person name="Chan C."/>
        </authorList>
    </citation>
    <scope>NUCLEOTIDE SEQUENCE</scope>
</reference>
<dbReference type="PANTHER" id="PTHR11804">
    <property type="entry name" value="PROTEASE M3 THIMET OLIGOPEPTIDASE-RELATED"/>
    <property type="match status" value="1"/>
</dbReference>
<dbReference type="GO" id="GO:0006508">
    <property type="term" value="P:proteolysis"/>
    <property type="evidence" value="ECO:0007669"/>
    <property type="project" value="InterPro"/>
</dbReference>
<dbReference type="SUPFAM" id="SSF55486">
    <property type="entry name" value="Metalloproteases ('zincins'), catalytic domain"/>
    <property type="match status" value="1"/>
</dbReference>
<feature type="domain" description="Oligopeptidase A N-terminal" evidence="1">
    <location>
        <begin position="2"/>
        <end position="112"/>
    </location>
</feature>
<comment type="caution">
    <text evidence="2">The sequence shown here is derived from an EMBL/GenBank/DDBJ whole genome shotgun (WGS) entry which is preliminary data.</text>
</comment>
<name>A0A812XDU4_SYMPI</name>
<evidence type="ECO:0000313" key="3">
    <source>
        <dbReference type="Proteomes" id="UP000649617"/>
    </source>
</evidence>
<dbReference type="AlphaFoldDB" id="A0A812XDU4"/>
<dbReference type="GO" id="GO:0004222">
    <property type="term" value="F:metalloendopeptidase activity"/>
    <property type="evidence" value="ECO:0007669"/>
    <property type="project" value="InterPro"/>
</dbReference>
<dbReference type="OrthoDB" id="534666at2759"/>
<evidence type="ECO:0000259" key="1">
    <source>
        <dbReference type="Pfam" id="PF19310"/>
    </source>
</evidence>
<accession>A0A812XDU4</accession>
<evidence type="ECO:0000313" key="2">
    <source>
        <dbReference type="EMBL" id="CAE7726272.1"/>
    </source>
</evidence>
<dbReference type="Pfam" id="PF19310">
    <property type="entry name" value="TOP_N"/>
    <property type="match status" value="1"/>
</dbReference>
<dbReference type="EMBL" id="CAJNIZ010045658">
    <property type="protein sequence ID" value="CAE7726272.1"/>
    <property type="molecule type" value="Genomic_DNA"/>
</dbReference>
<proteinExistence type="predicted"/>